<dbReference type="EMBL" id="CM056814">
    <property type="protein sequence ID" value="KAJ8626114.1"/>
    <property type="molecule type" value="Genomic_DNA"/>
</dbReference>
<reference evidence="1 2" key="1">
    <citation type="journal article" date="2022" name="Hortic Res">
        <title>A haplotype resolved chromosomal level avocado genome allows analysis of novel avocado genes.</title>
        <authorList>
            <person name="Nath O."/>
            <person name="Fletcher S.J."/>
            <person name="Hayward A."/>
            <person name="Shaw L.M."/>
            <person name="Masouleh A.K."/>
            <person name="Furtado A."/>
            <person name="Henry R.J."/>
            <person name="Mitter N."/>
        </authorList>
    </citation>
    <scope>NUCLEOTIDE SEQUENCE [LARGE SCALE GENOMIC DNA]</scope>
    <source>
        <strain evidence="2">cv. Hass</strain>
    </source>
</reference>
<proteinExistence type="predicted"/>
<organism evidence="1 2">
    <name type="scientific">Persea americana</name>
    <name type="common">Avocado</name>
    <dbReference type="NCBI Taxonomy" id="3435"/>
    <lineage>
        <taxon>Eukaryota</taxon>
        <taxon>Viridiplantae</taxon>
        <taxon>Streptophyta</taxon>
        <taxon>Embryophyta</taxon>
        <taxon>Tracheophyta</taxon>
        <taxon>Spermatophyta</taxon>
        <taxon>Magnoliopsida</taxon>
        <taxon>Magnoliidae</taxon>
        <taxon>Laurales</taxon>
        <taxon>Lauraceae</taxon>
        <taxon>Persea</taxon>
    </lineage>
</organism>
<protein>
    <submittedName>
        <fullName evidence="1">Uncharacterized protein</fullName>
    </submittedName>
</protein>
<sequence length="289" mass="32852">MTCEEEEEEDPCGSCSSCRDERTGAAELMDEYWFYHNMLKRTKVLKLKPSIKASCSRTSREMAVANSDIKLPSTASTLPRDDFFVSPSLHRNPSLPPCMGRLKTEQRMVERHAPSSNSSLQRSFSSVDHTPLPSLRGIHRRPSQVRTPRPIIPRQPSRKDININDVNMDYKSASSVVEANCSRAGNIKSWKSLSDLEIEELQGFMDLGFVFNKDEMNPSILNIIPGLQEKRPAEEEDPKVTRPYLSEAWLVQRSDPPQLNWVDSRSAVDMKEQLKAWARTVASNVRQEC</sequence>
<gene>
    <name evidence="1" type="ORF">MRB53_019421</name>
</gene>
<evidence type="ECO:0000313" key="1">
    <source>
        <dbReference type="EMBL" id="KAJ8626114.1"/>
    </source>
</evidence>
<keyword evidence="2" id="KW-1185">Reference proteome</keyword>
<dbReference type="Proteomes" id="UP001234297">
    <property type="component" value="Chromosome 6"/>
</dbReference>
<evidence type="ECO:0000313" key="2">
    <source>
        <dbReference type="Proteomes" id="UP001234297"/>
    </source>
</evidence>
<comment type="caution">
    <text evidence="1">The sequence shown here is derived from an EMBL/GenBank/DDBJ whole genome shotgun (WGS) entry which is preliminary data.</text>
</comment>
<name>A0ACC2KZ90_PERAE</name>
<accession>A0ACC2KZ90</accession>